<reference evidence="2 3" key="1">
    <citation type="submission" date="2020-08" db="EMBL/GenBank/DDBJ databases">
        <title>Functional genomics of gut bacteria from endangered species of beetles.</title>
        <authorList>
            <person name="Carlos-Shanley C."/>
        </authorList>
    </citation>
    <scope>NUCLEOTIDE SEQUENCE [LARGE SCALE GENOMIC DNA]</scope>
    <source>
        <strain evidence="2 3">S00070</strain>
    </source>
</reference>
<dbReference type="Proteomes" id="UP000524404">
    <property type="component" value="Unassembled WGS sequence"/>
</dbReference>
<keyword evidence="1" id="KW-0812">Transmembrane</keyword>
<dbReference type="AlphaFoldDB" id="A0A841EVC0"/>
<evidence type="ECO:0000313" key="3">
    <source>
        <dbReference type="Proteomes" id="UP000524404"/>
    </source>
</evidence>
<evidence type="ECO:0000256" key="1">
    <source>
        <dbReference type="SAM" id="Phobius"/>
    </source>
</evidence>
<keyword evidence="3" id="KW-1185">Reference proteome</keyword>
<keyword evidence="1" id="KW-0472">Membrane</keyword>
<dbReference type="RefSeq" id="WP_184136448.1">
    <property type="nucleotide sequence ID" value="NZ_JACHKT010000034.1"/>
</dbReference>
<dbReference type="EMBL" id="JACHKT010000034">
    <property type="protein sequence ID" value="MBB6005013.1"/>
    <property type="molecule type" value="Genomic_DNA"/>
</dbReference>
<feature type="transmembrane region" description="Helical" evidence="1">
    <location>
        <begin position="121"/>
        <end position="141"/>
    </location>
</feature>
<comment type="caution">
    <text evidence="2">The sequence shown here is derived from an EMBL/GenBank/DDBJ whole genome shotgun (WGS) entry which is preliminary data.</text>
</comment>
<accession>A0A841EVC0</accession>
<organism evidence="2 3">
    <name type="scientific">Arcicella rosea</name>
    <dbReference type="NCBI Taxonomy" id="502909"/>
    <lineage>
        <taxon>Bacteria</taxon>
        <taxon>Pseudomonadati</taxon>
        <taxon>Bacteroidota</taxon>
        <taxon>Cytophagia</taxon>
        <taxon>Cytophagales</taxon>
        <taxon>Flectobacillaceae</taxon>
        <taxon>Arcicella</taxon>
    </lineage>
</organism>
<name>A0A841EVC0_9BACT</name>
<proteinExistence type="predicted"/>
<gene>
    <name evidence="2" type="ORF">HNP25_003684</name>
</gene>
<protein>
    <submittedName>
        <fullName evidence="2">Uncharacterized protein</fullName>
    </submittedName>
</protein>
<evidence type="ECO:0000313" key="2">
    <source>
        <dbReference type="EMBL" id="MBB6005013.1"/>
    </source>
</evidence>
<keyword evidence="1" id="KW-1133">Transmembrane helix</keyword>
<sequence>MTEEELQNIINKFDETELKKQAIWGIFQYGGGSDESFIKANKEGLELFALELLKASLESNKIIENNKNKIIHLDYYENWIYENADTYLQYIELVKEKQTLKPKVEYKTTISDKLLTSLLKIILVILIVALFIGLRTMFSWIF</sequence>